<keyword evidence="3" id="KW-0456">Lyase</keyword>
<sequence length="155" mass="16369">MTASRNAPDAMSSGPVRRLNGMTDSTQTPTTVSNIGVMMFSVADQDSARDFYIEKLGFELRGDDHFGEHGEMRWLEVAPPGSTARLALNPPMGGQPGGSAIGVETADVLGEHARLKAIGLDVGAEPQRMPGAPLMFSVDDPDGNHIWVVEAPPAA</sequence>
<dbReference type="EC" id="4.4.1.5" evidence="3"/>
<dbReference type="SUPFAM" id="SSF54593">
    <property type="entry name" value="Glyoxalase/Bleomycin resistance protein/Dihydroxybiphenyl dioxygenase"/>
    <property type="match status" value="1"/>
</dbReference>
<organism evidence="3">
    <name type="scientific">uncultured Solirubrobacteraceae bacterium</name>
    <dbReference type="NCBI Taxonomy" id="1162706"/>
    <lineage>
        <taxon>Bacteria</taxon>
        <taxon>Bacillati</taxon>
        <taxon>Actinomycetota</taxon>
        <taxon>Thermoleophilia</taxon>
        <taxon>Solirubrobacterales</taxon>
        <taxon>Solirubrobacteraceae</taxon>
        <taxon>environmental samples</taxon>
    </lineage>
</organism>
<gene>
    <name evidence="3" type="ORF">AVDCRST_MAG38-2978</name>
</gene>
<dbReference type="AlphaFoldDB" id="A0A6J4SM56"/>
<reference evidence="3" key="1">
    <citation type="submission" date="2020-02" db="EMBL/GenBank/DDBJ databases">
        <authorList>
            <person name="Meier V. D."/>
        </authorList>
    </citation>
    <scope>NUCLEOTIDE SEQUENCE</scope>
    <source>
        <strain evidence="3">AVDCRST_MAG38</strain>
    </source>
</reference>
<dbReference type="EMBL" id="CADCVJ010000242">
    <property type="protein sequence ID" value="CAA9497090.1"/>
    <property type="molecule type" value="Genomic_DNA"/>
</dbReference>
<dbReference type="PROSITE" id="PS51819">
    <property type="entry name" value="VOC"/>
    <property type="match status" value="1"/>
</dbReference>
<evidence type="ECO:0000313" key="3">
    <source>
        <dbReference type="EMBL" id="CAA9497090.1"/>
    </source>
</evidence>
<proteinExistence type="predicted"/>
<protein>
    <submittedName>
        <fullName evidence="3">Lactoylglutathione lyase</fullName>
        <ecNumber evidence="3">4.4.1.5</ecNumber>
    </submittedName>
</protein>
<feature type="region of interest" description="Disordered" evidence="1">
    <location>
        <begin position="1"/>
        <end position="30"/>
    </location>
</feature>
<evidence type="ECO:0000259" key="2">
    <source>
        <dbReference type="PROSITE" id="PS51819"/>
    </source>
</evidence>
<dbReference type="PANTHER" id="PTHR36437:SF2">
    <property type="entry name" value="GLYOXALASE_BLEOMYCIN RESISTANCE PROTEIN_DIOXYGENASE"/>
    <property type="match status" value="1"/>
</dbReference>
<dbReference type="InterPro" id="IPR037523">
    <property type="entry name" value="VOC_core"/>
</dbReference>
<dbReference type="Gene3D" id="3.10.180.10">
    <property type="entry name" value="2,3-Dihydroxybiphenyl 1,2-Dioxygenase, domain 1"/>
    <property type="match status" value="1"/>
</dbReference>
<name>A0A6J4SM56_9ACTN</name>
<dbReference type="Pfam" id="PF00903">
    <property type="entry name" value="Glyoxalase"/>
    <property type="match status" value="1"/>
</dbReference>
<evidence type="ECO:0000256" key="1">
    <source>
        <dbReference type="SAM" id="MobiDB-lite"/>
    </source>
</evidence>
<dbReference type="InterPro" id="IPR029068">
    <property type="entry name" value="Glyas_Bleomycin-R_OHBP_Dase"/>
</dbReference>
<feature type="domain" description="VOC" evidence="2">
    <location>
        <begin position="34"/>
        <end position="151"/>
    </location>
</feature>
<accession>A0A6J4SM56</accession>
<dbReference type="PANTHER" id="PTHR36437">
    <property type="entry name" value="GLYOXALASE/BLEOMYCIN RESISTANCE PROTEIN/DIOXYGENASE"/>
    <property type="match status" value="1"/>
</dbReference>
<dbReference type="GO" id="GO:0004462">
    <property type="term" value="F:lactoylglutathione lyase activity"/>
    <property type="evidence" value="ECO:0007669"/>
    <property type="project" value="UniProtKB-EC"/>
</dbReference>
<dbReference type="InterPro" id="IPR004360">
    <property type="entry name" value="Glyas_Fos-R_dOase_dom"/>
</dbReference>